<feature type="compositionally biased region" description="Low complexity" evidence="5">
    <location>
        <begin position="539"/>
        <end position="549"/>
    </location>
</feature>
<dbReference type="Proteomes" id="UP000694405">
    <property type="component" value="Chromosome 22"/>
</dbReference>
<keyword evidence="6" id="KW-1133">Transmembrane helix</keyword>
<dbReference type="InterPro" id="IPR000483">
    <property type="entry name" value="Cys-rich_flank_reg_C"/>
</dbReference>
<organism evidence="7 8">
    <name type="scientific">Melopsittacus undulatus</name>
    <name type="common">Budgerigar</name>
    <name type="synonym">Psittacus undulatus</name>
    <dbReference type="NCBI Taxonomy" id="13146"/>
    <lineage>
        <taxon>Eukaryota</taxon>
        <taxon>Metazoa</taxon>
        <taxon>Chordata</taxon>
        <taxon>Craniata</taxon>
        <taxon>Vertebrata</taxon>
        <taxon>Euteleostomi</taxon>
        <taxon>Archelosauria</taxon>
        <taxon>Archosauria</taxon>
        <taxon>Dinosauria</taxon>
        <taxon>Saurischia</taxon>
        <taxon>Theropoda</taxon>
        <taxon>Coelurosauria</taxon>
        <taxon>Aves</taxon>
        <taxon>Neognathae</taxon>
        <taxon>Neoaves</taxon>
        <taxon>Telluraves</taxon>
        <taxon>Australaves</taxon>
        <taxon>Psittaciformes</taxon>
        <taxon>Psittaculidae</taxon>
        <taxon>Melopsittacus</taxon>
    </lineage>
</organism>
<keyword evidence="6" id="KW-0472">Membrane</keyword>
<dbReference type="PANTHER" id="PTHR45712:SF15">
    <property type="entry name" value="LEUCINE-RICH REPEAT TRANSMEMBRANE PROTEIN FLRT1"/>
    <property type="match status" value="1"/>
</dbReference>
<name>A0A8V5GB83_MELUD</name>
<keyword evidence="6" id="KW-0812">Transmembrane</keyword>
<dbReference type="InterPro" id="IPR050333">
    <property type="entry name" value="SLRP"/>
</dbReference>
<evidence type="ECO:0000313" key="7">
    <source>
        <dbReference type="Ensembl" id="ENSMUNP00000031618.1"/>
    </source>
</evidence>
<evidence type="ECO:0000256" key="4">
    <source>
        <dbReference type="ARBA" id="ARBA00023180"/>
    </source>
</evidence>
<feature type="compositionally biased region" description="Pro residues" evidence="5">
    <location>
        <begin position="466"/>
        <end position="483"/>
    </location>
</feature>
<accession>A0A8V5GB83</accession>
<feature type="region of interest" description="Disordered" evidence="5">
    <location>
        <begin position="510"/>
        <end position="585"/>
    </location>
</feature>
<dbReference type="SMART" id="SM00364">
    <property type="entry name" value="LRR_BAC"/>
    <property type="match status" value="4"/>
</dbReference>
<dbReference type="Pfam" id="PF13855">
    <property type="entry name" value="LRR_8"/>
    <property type="match status" value="3"/>
</dbReference>
<dbReference type="Pfam" id="PF01463">
    <property type="entry name" value="LRRCT"/>
    <property type="match status" value="1"/>
</dbReference>
<evidence type="ECO:0000313" key="8">
    <source>
        <dbReference type="Proteomes" id="UP000694405"/>
    </source>
</evidence>
<keyword evidence="8" id="KW-1185">Reference proteome</keyword>
<dbReference type="Pfam" id="PF01462">
    <property type="entry name" value="LRRNT"/>
    <property type="match status" value="1"/>
</dbReference>
<dbReference type="InterPro" id="IPR032675">
    <property type="entry name" value="LRR_dom_sf"/>
</dbReference>
<feature type="region of interest" description="Disordered" evidence="5">
    <location>
        <begin position="453"/>
        <end position="489"/>
    </location>
</feature>
<evidence type="ECO:0000256" key="6">
    <source>
        <dbReference type="SAM" id="Phobius"/>
    </source>
</evidence>
<dbReference type="PANTHER" id="PTHR45712">
    <property type="entry name" value="AGAP008170-PA"/>
    <property type="match status" value="1"/>
</dbReference>
<feature type="transmembrane region" description="Helical" evidence="6">
    <location>
        <begin position="486"/>
        <end position="507"/>
    </location>
</feature>
<keyword evidence="3" id="KW-0677">Repeat</keyword>
<dbReference type="SMART" id="SM00013">
    <property type="entry name" value="LRRNT"/>
    <property type="match status" value="1"/>
</dbReference>
<evidence type="ECO:0000256" key="1">
    <source>
        <dbReference type="ARBA" id="ARBA00022614"/>
    </source>
</evidence>
<dbReference type="Ensembl" id="ENSMUNT00000027753.1">
    <property type="protein sequence ID" value="ENSMUNP00000031618.1"/>
    <property type="gene ID" value="ENSMUNG00000019901.1"/>
</dbReference>
<dbReference type="InterPro" id="IPR003591">
    <property type="entry name" value="Leu-rich_rpt_typical-subtyp"/>
</dbReference>
<evidence type="ECO:0000256" key="3">
    <source>
        <dbReference type="ARBA" id="ARBA00022737"/>
    </source>
</evidence>
<reference evidence="7" key="2">
    <citation type="submission" date="2025-08" db="UniProtKB">
        <authorList>
            <consortium name="Ensembl"/>
        </authorList>
    </citation>
    <scope>IDENTIFICATION</scope>
</reference>
<dbReference type="AlphaFoldDB" id="A0A8V5GB83"/>
<protein>
    <submittedName>
        <fullName evidence="7">Uncharacterized protein</fullName>
    </submittedName>
</protein>
<dbReference type="Gene3D" id="3.80.10.10">
    <property type="entry name" value="Ribonuclease Inhibitor"/>
    <property type="match status" value="1"/>
</dbReference>
<dbReference type="PROSITE" id="PS51450">
    <property type="entry name" value="LRR"/>
    <property type="match status" value="1"/>
</dbReference>
<feature type="compositionally biased region" description="Pro residues" evidence="5">
    <location>
        <begin position="557"/>
        <end position="572"/>
    </location>
</feature>
<dbReference type="InterPro" id="IPR000372">
    <property type="entry name" value="LRRNT"/>
</dbReference>
<evidence type="ECO:0000256" key="5">
    <source>
        <dbReference type="SAM" id="MobiDB-lite"/>
    </source>
</evidence>
<dbReference type="GO" id="GO:0005615">
    <property type="term" value="C:extracellular space"/>
    <property type="evidence" value="ECO:0007669"/>
    <property type="project" value="TreeGrafter"/>
</dbReference>
<feature type="compositionally biased region" description="Gly residues" evidence="5">
    <location>
        <begin position="516"/>
        <end position="533"/>
    </location>
</feature>
<dbReference type="SUPFAM" id="SSF52058">
    <property type="entry name" value="L domain-like"/>
    <property type="match status" value="1"/>
</dbReference>
<reference evidence="7" key="3">
    <citation type="submission" date="2025-09" db="UniProtKB">
        <authorList>
            <consortium name="Ensembl"/>
        </authorList>
    </citation>
    <scope>IDENTIFICATION</scope>
</reference>
<dbReference type="InterPro" id="IPR001611">
    <property type="entry name" value="Leu-rich_rpt"/>
</dbReference>
<keyword evidence="1" id="KW-0433">Leucine-rich repeat</keyword>
<reference evidence="7" key="1">
    <citation type="submission" date="2020-03" db="EMBL/GenBank/DDBJ databases">
        <title>Melopsittacus undulatus (budgerigar) genome, bMelUnd1, maternal haplotype with Z.</title>
        <authorList>
            <person name="Gedman G."/>
            <person name="Mountcastle J."/>
            <person name="Haase B."/>
            <person name="Formenti G."/>
            <person name="Wright T."/>
            <person name="Apodaca J."/>
            <person name="Pelan S."/>
            <person name="Chow W."/>
            <person name="Rhie A."/>
            <person name="Howe K."/>
            <person name="Fedrigo O."/>
            <person name="Jarvis E.D."/>
        </authorList>
    </citation>
    <scope>NUCLEOTIDE SEQUENCE [LARGE SCALE GENOMIC DNA]</scope>
</reference>
<dbReference type="SMART" id="SM00082">
    <property type="entry name" value="LRRCT"/>
    <property type="match status" value="1"/>
</dbReference>
<keyword evidence="2" id="KW-0732">Signal</keyword>
<keyword evidence="4" id="KW-0325">Glycoprotein</keyword>
<proteinExistence type="predicted"/>
<dbReference type="SMART" id="SM00369">
    <property type="entry name" value="LRR_TYP"/>
    <property type="match status" value="8"/>
</dbReference>
<sequence length="649" mass="67415">SCPPPPPVTPCPSVCRCAGGRVYCNDRGLTSIPEGVPAGVTTLFLQNNRIGDAGIPARLARLSALKVLYLYANALEHLPAHLPPALRELHLQDNNVRGLCRRALARAPLLERLHLDDNSVSAAAIEEDAFADNSRLRLLFLSRNHLSSVPPGLPPALEELRLDDNRIHTIPLRAFEGLPALRRLVLDGNLLANQRMADDTFSRLGNLSELSLGRNALAAPPANLPRARLRRLSLAANAINHVPPGALARMAALERLDLSDNNLTTLPRGLFDDLGSLSHLGLRNNPWFCGCNLRWLRDWLRRQAPNGLEVKGLLCQAPARLRGLPVGELRGEMDACDPPGHGVGNGVSGVTGAPPAAVASSAAGVGGGLWVQGAPGGGLRIRWPPAPPGASLRLSWYRPGLGSVTETLVRGERGEYVVTSLQPRAPYRVCLATLDPAPPGGTGATLCAQARAGAEPAPGAGSPGGSPGPPHPPRQHPAPPRALPPAAAAGGAAAAGLVLGVLGGGWWRRRKRRMGGGRGGGSAGTTAQSGGGGGRRRGPIAAATPAGPRGWRHPDRVPPPAPTAPPTTPTPPQRSGVPGGAGAPRHWGVLMGGVGMDHNREIRETPPPKGVRPIIRTFGGVNGGVGGGQSPFALPPPPPHPFLGTFGVF</sequence>
<evidence type="ECO:0000256" key="2">
    <source>
        <dbReference type="ARBA" id="ARBA00022729"/>
    </source>
</evidence>